<gene>
    <name evidence="2" type="ORF">M670_01414</name>
</gene>
<dbReference type="AlphaFoldDB" id="A0A072NQ58"/>
<organism evidence="2 3">
    <name type="scientific">Schinkia azotoformans MEV2011</name>
    <dbReference type="NCBI Taxonomy" id="1348973"/>
    <lineage>
        <taxon>Bacteria</taxon>
        <taxon>Bacillati</taxon>
        <taxon>Bacillota</taxon>
        <taxon>Bacilli</taxon>
        <taxon>Bacillales</taxon>
        <taxon>Bacillaceae</taxon>
        <taxon>Calidifontibacillus/Schinkia group</taxon>
        <taxon>Schinkia</taxon>
    </lineage>
</organism>
<protein>
    <submittedName>
        <fullName evidence="2">Uncharacterized protein</fullName>
    </submittedName>
</protein>
<evidence type="ECO:0000313" key="3">
    <source>
        <dbReference type="Proteomes" id="UP000027936"/>
    </source>
</evidence>
<proteinExistence type="predicted"/>
<accession>A0A072NQ58</accession>
<dbReference type="EMBL" id="JJRY01000004">
    <property type="protein sequence ID" value="KEF39028.1"/>
    <property type="molecule type" value="Genomic_DNA"/>
</dbReference>
<evidence type="ECO:0000256" key="1">
    <source>
        <dbReference type="SAM" id="Phobius"/>
    </source>
</evidence>
<feature type="transmembrane region" description="Helical" evidence="1">
    <location>
        <begin position="9"/>
        <end position="33"/>
    </location>
</feature>
<keyword evidence="1" id="KW-0812">Transmembrane</keyword>
<sequence>MGDKTIRVILIYLLFNVLLIPIYRLIFIAIVMMEFIEPNTLMGYFVVYLITITPNLLLFTLLYLLGEKLKIDKKLNNLIFLITSIFIFIFVFYIKFL</sequence>
<feature type="transmembrane region" description="Helical" evidence="1">
    <location>
        <begin position="45"/>
        <end position="66"/>
    </location>
</feature>
<evidence type="ECO:0000313" key="2">
    <source>
        <dbReference type="EMBL" id="KEF39028.1"/>
    </source>
</evidence>
<keyword evidence="1" id="KW-1133">Transmembrane helix</keyword>
<keyword evidence="1" id="KW-0472">Membrane</keyword>
<reference evidence="2 3" key="1">
    <citation type="submission" date="2014-04" db="EMBL/GenBank/DDBJ databases">
        <title>Draft genome sequence of Bacillus azotoformans MEV2011, a (co-) denitrifying strain unable to grow in the presence of oxygen.</title>
        <authorList>
            <person name="Nielsen M."/>
            <person name="Schreiber L."/>
            <person name="Finster K."/>
            <person name="Schramm A."/>
        </authorList>
    </citation>
    <scope>NUCLEOTIDE SEQUENCE [LARGE SCALE GENOMIC DNA]</scope>
    <source>
        <strain evidence="2 3">MEV2011</strain>
    </source>
</reference>
<comment type="caution">
    <text evidence="2">The sequence shown here is derived from an EMBL/GenBank/DDBJ whole genome shotgun (WGS) entry which is preliminary data.</text>
</comment>
<dbReference type="Proteomes" id="UP000027936">
    <property type="component" value="Unassembled WGS sequence"/>
</dbReference>
<name>A0A072NQ58_SCHAZ</name>
<feature type="transmembrane region" description="Helical" evidence="1">
    <location>
        <begin position="78"/>
        <end position="96"/>
    </location>
</feature>